<organism evidence="2 3">
    <name type="scientific">Bacteroides helcogenes (strain ATCC 35417 / DSM 20613 / JCM 6297 / CCUG 15421 / P 36-108)</name>
    <dbReference type="NCBI Taxonomy" id="693979"/>
    <lineage>
        <taxon>Bacteria</taxon>
        <taxon>Pseudomonadati</taxon>
        <taxon>Bacteroidota</taxon>
        <taxon>Bacteroidia</taxon>
        <taxon>Bacteroidales</taxon>
        <taxon>Bacteroidaceae</taxon>
        <taxon>Bacteroides</taxon>
    </lineage>
</organism>
<dbReference type="HOGENOM" id="CLU_064247_0_0_10"/>
<dbReference type="eggNOG" id="COG0457">
    <property type="taxonomic scope" value="Bacteria"/>
</dbReference>
<keyword evidence="1" id="KW-1133">Transmembrane helix</keyword>
<reference evidence="2 3" key="2">
    <citation type="journal article" date="2011" name="Stand. Genomic Sci.">
        <title>Complete genome sequence of Bacteroides helcogenes type strain (P 36-108).</title>
        <authorList>
            <person name="Pati A."/>
            <person name="Gronow S."/>
            <person name="Zeytun A."/>
            <person name="Lapidus A."/>
            <person name="Nolan M."/>
            <person name="Hammon N."/>
            <person name="Deshpande S."/>
            <person name="Cheng J.F."/>
            <person name="Tapia R."/>
            <person name="Han C."/>
            <person name="Goodwin L."/>
            <person name="Pitluck S."/>
            <person name="Liolios K."/>
            <person name="Pagani I."/>
            <person name="Ivanova N."/>
            <person name="Mavromatis K."/>
            <person name="Chen A."/>
            <person name="Palaniappan K."/>
            <person name="Land M."/>
            <person name="Hauser L."/>
            <person name="Chang Y.J."/>
            <person name="Jeffries C.D."/>
            <person name="Detter J.C."/>
            <person name="Brambilla E."/>
            <person name="Rohde M."/>
            <person name="Goker M."/>
            <person name="Woyke T."/>
            <person name="Bristow J."/>
            <person name="Eisen J.A."/>
            <person name="Markowitz V."/>
            <person name="Hugenholtz P."/>
            <person name="Kyrpides N.C."/>
            <person name="Klenk H.P."/>
            <person name="Lucas S."/>
        </authorList>
    </citation>
    <scope>NUCLEOTIDE SEQUENCE [LARGE SCALE GENOMIC DNA]</scope>
    <source>
        <strain evidence="3">ATCC 35417 / DSM 20613 / JCM 6297 / CCUG 15421 / P 36-108</strain>
    </source>
</reference>
<dbReference type="STRING" id="693979.Bache_0690"/>
<dbReference type="OrthoDB" id="4960523at2"/>
<keyword evidence="1" id="KW-0812">Transmembrane</keyword>
<proteinExistence type="predicted"/>
<feature type="transmembrane region" description="Helical" evidence="1">
    <location>
        <begin position="48"/>
        <end position="67"/>
    </location>
</feature>
<protein>
    <recommendedName>
        <fullName evidence="4">DUF3137 domain-containing protein</fullName>
    </recommendedName>
</protein>
<dbReference type="InterPro" id="IPR021484">
    <property type="entry name" value="DUF3137"/>
</dbReference>
<feature type="transmembrane region" description="Helical" evidence="1">
    <location>
        <begin position="24"/>
        <end position="42"/>
    </location>
</feature>
<dbReference type="AlphaFoldDB" id="E6SNC0"/>
<dbReference type="Proteomes" id="UP000008630">
    <property type="component" value="Chromosome"/>
</dbReference>
<accession>E6SNC0</accession>
<dbReference type="EMBL" id="CP002352">
    <property type="protein sequence ID" value="ADV42713.1"/>
    <property type="molecule type" value="Genomic_DNA"/>
</dbReference>
<dbReference type="KEGG" id="bhl:Bache_0690"/>
<evidence type="ECO:0000313" key="2">
    <source>
        <dbReference type="EMBL" id="ADV42713.1"/>
    </source>
</evidence>
<keyword evidence="1" id="KW-0472">Membrane</keyword>
<evidence type="ECO:0000256" key="1">
    <source>
        <dbReference type="SAM" id="Phobius"/>
    </source>
</evidence>
<gene>
    <name evidence="2" type="ordered locus">Bache_0690</name>
</gene>
<dbReference type="Pfam" id="PF11335">
    <property type="entry name" value="DUF3137"/>
    <property type="match status" value="1"/>
</dbReference>
<name>E6SNC0_BACT6</name>
<keyword evidence="3" id="KW-1185">Reference proteome</keyword>
<evidence type="ECO:0000313" key="3">
    <source>
        <dbReference type="Proteomes" id="UP000008630"/>
    </source>
</evidence>
<sequence>MSLNNTAAIEATLAEMEQRRRASIFPAIWQGAAIGVGLGLLVGLFVGAMVICMVICVPCGIWAMFYYKRSLLSAIYKSEIMPRLVATLGEGVTYSPEGGIGIESFRNCHLFDVHSSDRCSSEDCVSGRIGKTAFVFSEASYSYVTKDSDDEDQIHTEFSGIGYQADFNKHFKGITLLCSKRPGHLSKSEYPEVKLESPAFGKLFSVYSTDEVEARYILSPALQERFVKLTESIRQSSGEDKVKIAFYDSWILILIQSSKNRFEAKILSPLKLERVQQDLEVLQGLGRIVEELNLNTRIWSKQ</sequence>
<evidence type="ECO:0008006" key="4">
    <source>
        <dbReference type="Google" id="ProtNLM"/>
    </source>
</evidence>
<reference key="1">
    <citation type="submission" date="2010-11" db="EMBL/GenBank/DDBJ databases">
        <title>The complete genome of Bacteroides helcogenes P 36-108.</title>
        <authorList>
            <consortium name="US DOE Joint Genome Institute (JGI-PGF)"/>
            <person name="Lucas S."/>
            <person name="Copeland A."/>
            <person name="Lapidus A."/>
            <person name="Bruce D."/>
            <person name="Goodwin L."/>
            <person name="Pitluck S."/>
            <person name="Kyrpides N."/>
            <person name="Mavromatis K."/>
            <person name="Ivanova N."/>
            <person name="Zeytun A."/>
            <person name="Brettin T."/>
            <person name="Detter J.C."/>
            <person name="Tapia R."/>
            <person name="Han C."/>
            <person name="Land M."/>
            <person name="Hauser L."/>
            <person name="Markowitz V."/>
            <person name="Cheng J.-F."/>
            <person name="Hugenholtz P."/>
            <person name="Woyke T."/>
            <person name="Wu D."/>
            <person name="Gronow S."/>
            <person name="Wellnitz S."/>
            <person name="Brambilla E."/>
            <person name="Klenk H.-P."/>
            <person name="Eisen J.A."/>
        </authorList>
    </citation>
    <scope>NUCLEOTIDE SEQUENCE</scope>
    <source>
        <strain>P 36-108</strain>
    </source>
</reference>
<dbReference type="RefSeq" id="WP_013546328.1">
    <property type="nucleotide sequence ID" value="NC_014933.1"/>
</dbReference>